<comment type="caution">
    <text evidence="9">The sequence shown here is derived from an EMBL/GenBank/DDBJ whole genome shotgun (WGS) entry which is preliminary data.</text>
</comment>
<keyword evidence="7" id="KW-0449">Lipoprotein</keyword>
<sequence length="424" mass="46022">MRMKKMLMVVAALLTATAVFASGTSEGQAQAAKGGKLTLMQNKPEIDAQLKAYAKLWGDKNGVTVTIKSIGGTSGGMGPQLKADYAAGDMPDIFAFDGLESYKEWEGSILDLSNEPWVSKTSVAFKYNGKVYGFPVAVEGWGMAYNADMLAKAGIDPKTLVNLDGYRKAFAKLDSMKAELGINSVVSMAAAIEMGWVTAHHNFNSLLSNGLPYGDLSVVNALLKGDVDMQRLKEYADWVELLFKYADKTVLLTGNYDAQVGAFATGKAAFLHQGNWTDPNMKSANATFKMAFAPHGSMAKATDGIFVAAPSFYAINKDSKNLAMAKKFLIDLVTTPEGHNYMVKEAGMIPAFSGIDLNPDGQLSKSVQQWSAAGKVYSWNQYYFSNDFRDKVLAPIYNQFAAGQITKDQFVDLMAKAFKDNAKK</sequence>
<accession>A0A7C3IFT4</accession>
<dbReference type="Gene3D" id="3.40.190.10">
    <property type="entry name" value="Periplasmic binding protein-like II"/>
    <property type="match status" value="2"/>
</dbReference>
<gene>
    <name evidence="9" type="ORF">ENS59_14640</name>
</gene>
<organism evidence="9">
    <name type="scientific">Gracilinema caldarium</name>
    <dbReference type="NCBI Taxonomy" id="215591"/>
    <lineage>
        <taxon>Bacteria</taxon>
        <taxon>Pseudomonadati</taxon>
        <taxon>Spirochaetota</taxon>
        <taxon>Spirochaetia</taxon>
        <taxon>Spirochaetales</taxon>
        <taxon>Breznakiellaceae</taxon>
        <taxon>Gracilinema</taxon>
    </lineage>
</organism>
<name>A0A7C3IFT4_9SPIR</name>
<evidence type="ECO:0000256" key="4">
    <source>
        <dbReference type="ARBA" id="ARBA00022729"/>
    </source>
</evidence>
<dbReference type="PANTHER" id="PTHR43649">
    <property type="entry name" value="ARABINOSE-BINDING PROTEIN-RELATED"/>
    <property type="match status" value="1"/>
</dbReference>
<keyword evidence="5" id="KW-0472">Membrane</keyword>
<evidence type="ECO:0000256" key="6">
    <source>
        <dbReference type="ARBA" id="ARBA00023139"/>
    </source>
</evidence>
<keyword evidence="3" id="KW-1003">Cell membrane</keyword>
<feature type="signal peptide" evidence="8">
    <location>
        <begin position="1"/>
        <end position="21"/>
    </location>
</feature>
<evidence type="ECO:0000256" key="3">
    <source>
        <dbReference type="ARBA" id="ARBA00022475"/>
    </source>
</evidence>
<evidence type="ECO:0000313" key="9">
    <source>
        <dbReference type="EMBL" id="HFH30723.1"/>
    </source>
</evidence>
<evidence type="ECO:0000256" key="8">
    <source>
        <dbReference type="SAM" id="SignalP"/>
    </source>
</evidence>
<keyword evidence="4 8" id="KW-0732">Signal</keyword>
<feature type="chain" id="PRO_5028173274" evidence="8">
    <location>
        <begin position="22"/>
        <end position="424"/>
    </location>
</feature>
<dbReference type="InterPro" id="IPR006059">
    <property type="entry name" value="SBP"/>
</dbReference>
<keyword evidence="6" id="KW-0564">Palmitate</keyword>
<evidence type="ECO:0000256" key="7">
    <source>
        <dbReference type="ARBA" id="ARBA00023288"/>
    </source>
</evidence>
<evidence type="ECO:0000256" key="2">
    <source>
        <dbReference type="ARBA" id="ARBA00008520"/>
    </source>
</evidence>
<dbReference type="InterPro" id="IPR050490">
    <property type="entry name" value="Bact_solute-bd_prot1"/>
</dbReference>
<dbReference type="GO" id="GO:0042597">
    <property type="term" value="C:periplasmic space"/>
    <property type="evidence" value="ECO:0007669"/>
    <property type="project" value="UniProtKB-SubCell"/>
</dbReference>
<dbReference type="SUPFAM" id="SSF53850">
    <property type="entry name" value="Periplasmic binding protein-like II"/>
    <property type="match status" value="1"/>
</dbReference>
<comment type="subcellular location">
    <subcellularLocation>
        <location evidence="1">Periplasm</location>
    </subcellularLocation>
</comment>
<dbReference type="PANTHER" id="PTHR43649:SF33">
    <property type="entry name" value="POLYGALACTURONAN_RHAMNOGALACTURONAN-BINDING PROTEIN YTCQ"/>
    <property type="match status" value="1"/>
</dbReference>
<evidence type="ECO:0000256" key="1">
    <source>
        <dbReference type="ARBA" id="ARBA00004418"/>
    </source>
</evidence>
<evidence type="ECO:0000256" key="5">
    <source>
        <dbReference type="ARBA" id="ARBA00023136"/>
    </source>
</evidence>
<dbReference type="Pfam" id="PF13416">
    <property type="entry name" value="SBP_bac_8"/>
    <property type="match status" value="1"/>
</dbReference>
<reference evidence="9" key="1">
    <citation type="journal article" date="2020" name="mSystems">
        <title>Genome- and Community-Level Interaction Insights into Carbon Utilization and Element Cycling Functions of Hydrothermarchaeota in Hydrothermal Sediment.</title>
        <authorList>
            <person name="Zhou Z."/>
            <person name="Liu Y."/>
            <person name="Xu W."/>
            <person name="Pan J."/>
            <person name="Luo Z.H."/>
            <person name="Li M."/>
        </authorList>
    </citation>
    <scope>NUCLEOTIDE SEQUENCE [LARGE SCALE GENOMIC DNA]</scope>
    <source>
        <strain evidence="9">SpSt-503</strain>
    </source>
</reference>
<comment type="similarity">
    <text evidence="2">Belongs to the bacterial solute-binding protein 1 family.</text>
</comment>
<proteinExistence type="inferred from homology"/>
<dbReference type="AlphaFoldDB" id="A0A7C3IFT4"/>
<dbReference type="EMBL" id="DSVL01000449">
    <property type="protein sequence ID" value="HFH30723.1"/>
    <property type="molecule type" value="Genomic_DNA"/>
</dbReference>
<protein>
    <submittedName>
        <fullName evidence="9">Carbohydrate ABC transporter substrate-binding protein</fullName>
    </submittedName>
</protein>